<dbReference type="PROSITE" id="PS51819">
    <property type="entry name" value="VOC"/>
    <property type="match status" value="1"/>
</dbReference>
<dbReference type="CDD" id="cd06587">
    <property type="entry name" value="VOC"/>
    <property type="match status" value="1"/>
</dbReference>
<dbReference type="Pfam" id="PF00903">
    <property type="entry name" value="Glyoxalase"/>
    <property type="match status" value="1"/>
</dbReference>
<gene>
    <name evidence="2" type="ORF">O0554_01820</name>
</gene>
<evidence type="ECO:0000313" key="2">
    <source>
        <dbReference type="EMBL" id="MCZ0805658.1"/>
    </source>
</evidence>
<reference evidence="2" key="1">
    <citation type="submission" date="2022-09" db="EMBL/GenBank/DDBJ databases">
        <title>Genome analysis and characterization of larvicidal activity of Brevibacillus strains.</title>
        <authorList>
            <person name="Patrusheva E.V."/>
            <person name="Izotova A.O."/>
            <person name="Toshchakov S.V."/>
            <person name="Sineoky S.P."/>
        </authorList>
    </citation>
    <scope>NUCLEOTIDE SEQUENCE</scope>
    <source>
        <strain evidence="2">VKPM_B-13247</strain>
    </source>
</reference>
<evidence type="ECO:0000313" key="3">
    <source>
        <dbReference type="Proteomes" id="UP001077662"/>
    </source>
</evidence>
<comment type="caution">
    <text evidence="2">The sequence shown here is derived from an EMBL/GenBank/DDBJ whole genome shotgun (WGS) entry which is preliminary data.</text>
</comment>
<dbReference type="EMBL" id="JAPTNE010000002">
    <property type="protein sequence ID" value="MCZ0805658.1"/>
    <property type="molecule type" value="Genomic_DNA"/>
</dbReference>
<name>A0AAP3DCD0_BRELA</name>
<evidence type="ECO:0000259" key="1">
    <source>
        <dbReference type="PROSITE" id="PS51819"/>
    </source>
</evidence>
<feature type="domain" description="VOC" evidence="1">
    <location>
        <begin position="2"/>
        <end position="117"/>
    </location>
</feature>
<organism evidence="2 3">
    <name type="scientific">Brevibacillus laterosporus</name>
    <name type="common">Bacillus laterosporus</name>
    <dbReference type="NCBI Taxonomy" id="1465"/>
    <lineage>
        <taxon>Bacteria</taxon>
        <taxon>Bacillati</taxon>
        <taxon>Bacillota</taxon>
        <taxon>Bacilli</taxon>
        <taxon>Bacillales</taxon>
        <taxon>Paenibacillaceae</taxon>
        <taxon>Brevibacillus</taxon>
    </lineage>
</organism>
<dbReference type="SUPFAM" id="SSF54593">
    <property type="entry name" value="Glyoxalase/Bleomycin resistance protein/Dihydroxybiphenyl dioxygenase"/>
    <property type="match status" value="1"/>
</dbReference>
<dbReference type="InterPro" id="IPR037523">
    <property type="entry name" value="VOC_core"/>
</dbReference>
<sequence length="228" mass="26231">MRIIEIVLQTNRLDEMKSFYGELLGFPIEQESSESFTIITGESKITFQKPVCDLGAYYHFAFTIPSNKLAESKQWLQKKGISCFSNDNQDQFFFPDWNATASYFYDPDGNLVEFIVHHSLHNPSEAPFSQHSILYISEIGLPVPNVAEGSKHIYEICEQEIWRDEKQFAAVGDVEGLFILIETSRPWFPDARMPGVFPTLVKIQGDLDKQVQLYDLPYQIMCTTKVHM</sequence>
<dbReference type="Proteomes" id="UP001077662">
    <property type="component" value="Unassembled WGS sequence"/>
</dbReference>
<dbReference type="AlphaFoldDB" id="A0AAP3DCD0"/>
<accession>A0AAP3DCD0</accession>
<dbReference type="InterPro" id="IPR029068">
    <property type="entry name" value="Glyas_Bleomycin-R_OHBP_Dase"/>
</dbReference>
<dbReference type="InterPro" id="IPR004360">
    <property type="entry name" value="Glyas_Fos-R_dOase_dom"/>
</dbReference>
<dbReference type="Gene3D" id="3.10.180.10">
    <property type="entry name" value="2,3-Dihydroxybiphenyl 1,2-Dioxygenase, domain 1"/>
    <property type="match status" value="1"/>
</dbReference>
<dbReference type="RefSeq" id="WP_258432740.1">
    <property type="nucleotide sequence ID" value="NZ_JANSGW010000002.1"/>
</dbReference>
<proteinExistence type="predicted"/>
<protein>
    <submittedName>
        <fullName evidence="2">Glyoxalase</fullName>
    </submittedName>
</protein>